<evidence type="ECO:0000259" key="9">
    <source>
        <dbReference type="Pfam" id="PF20730"/>
    </source>
</evidence>
<evidence type="ECO:0000256" key="4">
    <source>
        <dbReference type="ARBA" id="ARBA00022692"/>
    </source>
</evidence>
<feature type="transmembrane region" description="Helical" evidence="7">
    <location>
        <begin position="59"/>
        <end position="81"/>
    </location>
</feature>
<evidence type="ECO:0000256" key="7">
    <source>
        <dbReference type="SAM" id="Phobius"/>
    </source>
</evidence>
<evidence type="ECO:0000256" key="6">
    <source>
        <dbReference type="ARBA" id="ARBA00023136"/>
    </source>
</evidence>
<keyword evidence="11" id="KW-1185">Reference proteome</keyword>
<comment type="subcellular location">
    <subcellularLocation>
        <location evidence="1">Cell membrane</location>
        <topology evidence="1">Multi-pass membrane protein</topology>
    </subcellularLocation>
</comment>
<dbReference type="Pfam" id="PF20730">
    <property type="entry name" value="YetF_N"/>
    <property type="match status" value="1"/>
</dbReference>
<dbReference type="PANTHER" id="PTHR34582:SF7">
    <property type="entry name" value="UPF0702 TRANSMEMBRANE PROTEIN YDFS"/>
    <property type="match status" value="1"/>
</dbReference>
<proteinExistence type="inferred from homology"/>
<dbReference type="Pfam" id="PF04239">
    <property type="entry name" value="DUF421"/>
    <property type="match status" value="1"/>
</dbReference>
<dbReference type="EMBL" id="QTTN01000010">
    <property type="protein sequence ID" value="REE86461.1"/>
    <property type="molecule type" value="Genomic_DNA"/>
</dbReference>
<evidence type="ECO:0000256" key="5">
    <source>
        <dbReference type="ARBA" id="ARBA00022989"/>
    </source>
</evidence>
<feature type="domain" description="YetF-like N-terminal transmembrane" evidence="9">
    <location>
        <begin position="5"/>
        <end position="77"/>
    </location>
</feature>
<comment type="similarity">
    <text evidence="2">Belongs to the UPF0702 family.</text>
</comment>
<dbReference type="PANTHER" id="PTHR34582">
    <property type="entry name" value="UPF0702 TRANSMEMBRANE PROTEIN YCAP"/>
    <property type="match status" value="1"/>
</dbReference>
<dbReference type="InterPro" id="IPR023090">
    <property type="entry name" value="UPF0702_alpha/beta_dom_sf"/>
</dbReference>
<dbReference type="RefSeq" id="WP_116189032.1">
    <property type="nucleotide sequence ID" value="NZ_QTTN01000010.1"/>
</dbReference>
<evidence type="ECO:0000313" key="10">
    <source>
        <dbReference type="EMBL" id="REE86461.1"/>
    </source>
</evidence>
<feature type="transmembrane region" description="Helical" evidence="7">
    <location>
        <begin position="7"/>
        <end position="26"/>
    </location>
</feature>
<gene>
    <name evidence="10" type="ORF">A8990_11070</name>
</gene>
<reference evidence="10 11" key="1">
    <citation type="submission" date="2018-08" db="EMBL/GenBank/DDBJ databases">
        <title>Genomic Encyclopedia of Type Strains, Phase III (KMG-III): the genomes of soil and plant-associated and newly described type strains.</title>
        <authorList>
            <person name="Whitman W."/>
        </authorList>
    </citation>
    <scope>NUCLEOTIDE SEQUENCE [LARGE SCALE GENOMIC DNA]</scope>
    <source>
        <strain evidence="10 11">CGMCC 1.10966</strain>
    </source>
</reference>
<comment type="caution">
    <text evidence="10">The sequence shown here is derived from an EMBL/GenBank/DDBJ whole genome shotgun (WGS) entry which is preliminary data.</text>
</comment>
<keyword evidence="5 7" id="KW-1133">Transmembrane helix</keyword>
<dbReference type="OrthoDB" id="9778331at2"/>
<evidence type="ECO:0000256" key="3">
    <source>
        <dbReference type="ARBA" id="ARBA00022475"/>
    </source>
</evidence>
<dbReference type="InterPro" id="IPR007353">
    <property type="entry name" value="DUF421"/>
</dbReference>
<evidence type="ECO:0000259" key="8">
    <source>
        <dbReference type="Pfam" id="PF04239"/>
    </source>
</evidence>
<evidence type="ECO:0000313" key="11">
    <source>
        <dbReference type="Proteomes" id="UP000256304"/>
    </source>
</evidence>
<dbReference type="AlphaFoldDB" id="A0A3D9S835"/>
<dbReference type="Gene3D" id="3.30.240.20">
    <property type="entry name" value="bsu07140 like domains"/>
    <property type="match status" value="2"/>
</dbReference>
<dbReference type="Proteomes" id="UP000256304">
    <property type="component" value="Unassembled WGS sequence"/>
</dbReference>
<keyword evidence="4 7" id="KW-0812">Transmembrane</keyword>
<evidence type="ECO:0000256" key="2">
    <source>
        <dbReference type="ARBA" id="ARBA00006448"/>
    </source>
</evidence>
<keyword evidence="6 7" id="KW-0472">Membrane</keyword>
<feature type="domain" description="YetF C-terminal" evidence="8">
    <location>
        <begin position="82"/>
        <end position="212"/>
    </location>
</feature>
<dbReference type="GO" id="GO:0005886">
    <property type="term" value="C:plasma membrane"/>
    <property type="evidence" value="ECO:0007669"/>
    <property type="project" value="UniProtKB-SubCell"/>
</dbReference>
<organism evidence="10 11">
    <name type="scientific">Paenibacillus taihuensis</name>
    <dbReference type="NCBI Taxonomy" id="1156355"/>
    <lineage>
        <taxon>Bacteria</taxon>
        <taxon>Bacillati</taxon>
        <taxon>Bacillota</taxon>
        <taxon>Bacilli</taxon>
        <taxon>Bacillales</taxon>
        <taxon>Paenibacillaceae</taxon>
        <taxon>Paenibacillus</taxon>
    </lineage>
</organism>
<keyword evidence="3" id="KW-1003">Cell membrane</keyword>
<protein>
    <submittedName>
        <fullName evidence="10">Uncharacterized membrane protein YcaP (DUF421 family)</fullName>
    </submittedName>
</protein>
<sequence>MNTTIETIIRSIAAFVLIMIIARIIGKQTLTQLTYHDFVATITLGAITANLAFNTDLKSWNQITALLTFSGIAFLIAVISLRSRHLRKWVSGKPTIVMENGKILEHNLRKLRFTLDTLNQELREKDIFDINEVEYAVLELNGKISVLKKPQFRQVTKKDLGVKTPATNSFPVELIMDGKPAVTNMENSGLDMDWLNKQMRRRGLTLDDVCYAVRGTDGTVYFDLYHDQLKHPINTE</sequence>
<evidence type="ECO:0000256" key="1">
    <source>
        <dbReference type="ARBA" id="ARBA00004651"/>
    </source>
</evidence>
<accession>A0A3D9S835</accession>
<name>A0A3D9S835_9BACL</name>
<dbReference type="InterPro" id="IPR048454">
    <property type="entry name" value="YetF_N"/>
</dbReference>